<gene>
    <name evidence="2" type="ORF">EVAR_82683_1</name>
</gene>
<feature type="region of interest" description="Disordered" evidence="1">
    <location>
        <begin position="66"/>
        <end position="98"/>
    </location>
</feature>
<feature type="compositionally biased region" description="Polar residues" evidence="1">
    <location>
        <begin position="85"/>
        <end position="98"/>
    </location>
</feature>
<proteinExistence type="predicted"/>
<protein>
    <submittedName>
        <fullName evidence="2">Uncharacterized protein</fullName>
    </submittedName>
</protein>
<evidence type="ECO:0000313" key="2">
    <source>
        <dbReference type="EMBL" id="GBP35748.1"/>
    </source>
</evidence>
<organism evidence="2 3">
    <name type="scientific">Eumeta variegata</name>
    <name type="common">Bagworm moth</name>
    <name type="synonym">Eumeta japonica</name>
    <dbReference type="NCBI Taxonomy" id="151549"/>
    <lineage>
        <taxon>Eukaryota</taxon>
        <taxon>Metazoa</taxon>
        <taxon>Ecdysozoa</taxon>
        <taxon>Arthropoda</taxon>
        <taxon>Hexapoda</taxon>
        <taxon>Insecta</taxon>
        <taxon>Pterygota</taxon>
        <taxon>Neoptera</taxon>
        <taxon>Endopterygota</taxon>
        <taxon>Lepidoptera</taxon>
        <taxon>Glossata</taxon>
        <taxon>Ditrysia</taxon>
        <taxon>Tineoidea</taxon>
        <taxon>Psychidae</taxon>
        <taxon>Oiketicinae</taxon>
        <taxon>Eumeta</taxon>
    </lineage>
</organism>
<dbReference type="AlphaFoldDB" id="A0A4C1V9W9"/>
<dbReference type="EMBL" id="BGZK01000308">
    <property type="protein sequence ID" value="GBP35748.1"/>
    <property type="molecule type" value="Genomic_DNA"/>
</dbReference>
<comment type="caution">
    <text evidence="2">The sequence shown here is derived from an EMBL/GenBank/DDBJ whole genome shotgun (WGS) entry which is preliminary data.</text>
</comment>
<evidence type="ECO:0000256" key="1">
    <source>
        <dbReference type="SAM" id="MobiDB-lite"/>
    </source>
</evidence>
<accession>A0A4C1V9W9</accession>
<reference evidence="2 3" key="1">
    <citation type="journal article" date="2019" name="Commun. Biol.">
        <title>The bagworm genome reveals a unique fibroin gene that provides high tensile strength.</title>
        <authorList>
            <person name="Kono N."/>
            <person name="Nakamura H."/>
            <person name="Ohtoshi R."/>
            <person name="Tomita M."/>
            <person name="Numata K."/>
            <person name="Arakawa K."/>
        </authorList>
    </citation>
    <scope>NUCLEOTIDE SEQUENCE [LARGE SCALE GENOMIC DNA]</scope>
</reference>
<name>A0A4C1V9W9_EUMVA</name>
<sequence length="98" mass="11403">MISLHASNAQSTRYCEDYDRGNLIFPEERRNRTRASVRLLLMRPPPLDHVEWLGLEPFTTHQYELGSNNSRCHHSDDTDRDRQLDVSSTAQSEVFNLS</sequence>
<feature type="compositionally biased region" description="Basic and acidic residues" evidence="1">
    <location>
        <begin position="73"/>
        <end position="84"/>
    </location>
</feature>
<keyword evidence="3" id="KW-1185">Reference proteome</keyword>
<evidence type="ECO:0000313" key="3">
    <source>
        <dbReference type="Proteomes" id="UP000299102"/>
    </source>
</evidence>
<dbReference type="Proteomes" id="UP000299102">
    <property type="component" value="Unassembled WGS sequence"/>
</dbReference>